<dbReference type="GO" id="GO:0005789">
    <property type="term" value="C:endoplasmic reticulum membrane"/>
    <property type="evidence" value="ECO:0007669"/>
    <property type="project" value="TreeGrafter"/>
</dbReference>
<proteinExistence type="inferred from homology"/>
<evidence type="ECO:0000313" key="4">
    <source>
        <dbReference type="Proteomes" id="UP000605846"/>
    </source>
</evidence>
<accession>A0A8H7BIH4</accession>
<dbReference type="EMBL" id="JABAYA010000119">
    <property type="protein sequence ID" value="KAF7724476.1"/>
    <property type="molecule type" value="Genomic_DNA"/>
</dbReference>
<evidence type="ECO:0000313" key="3">
    <source>
        <dbReference type="EMBL" id="KAF7724476.1"/>
    </source>
</evidence>
<protein>
    <recommendedName>
        <fullName evidence="2">Endoplasmic reticulum vesicle transporter C-terminal domain-containing protein</fullName>
    </recommendedName>
</protein>
<dbReference type="InterPro" id="IPR012936">
    <property type="entry name" value="Erv_C"/>
</dbReference>
<dbReference type="OrthoDB" id="270930at2759"/>
<comment type="caution">
    <text evidence="3">The sequence shown here is derived from an EMBL/GenBank/DDBJ whole genome shotgun (WGS) entry which is preliminary data.</text>
</comment>
<gene>
    <name evidence="3" type="ORF">EC973_000985</name>
</gene>
<sequence length="288" mass="32254">MPCINSSQYQTVLSLDVMDEGDQHVTGYEHDVFKVRLDASGNEIEKDKPKELSNSLKGAELALRKEDDGYCGPCYGASPKAGQCCNSCEEVEQLYAEQGWAFNPDIIEQCIKEGWREKMESQSTEGCNMHGQLLVSKARGNIHFSPGKAISHGSSHVHDVRAYLLAHHDFVHEIHHLQFGNQDHQAYKQKRTKMNALTNPLDGTMRDKANPALMYQYHLKIVPTQVNYVSGYVLDTFQYSVSRQERDLSVQPTGGLPGGIFTVASMVDGALYRAERSLKKKTELGKMN</sequence>
<dbReference type="GO" id="GO:0006888">
    <property type="term" value="P:endoplasmic reticulum to Golgi vesicle-mediated transport"/>
    <property type="evidence" value="ECO:0007669"/>
    <property type="project" value="TreeGrafter"/>
</dbReference>
<keyword evidence="4" id="KW-1185">Reference proteome</keyword>
<dbReference type="AlphaFoldDB" id="A0A8H7BIH4"/>
<organism evidence="3 4">
    <name type="scientific">Apophysomyces ossiformis</name>
    <dbReference type="NCBI Taxonomy" id="679940"/>
    <lineage>
        <taxon>Eukaryota</taxon>
        <taxon>Fungi</taxon>
        <taxon>Fungi incertae sedis</taxon>
        <taxon>Mucoromycota</taxon>
        <taxon>Mucoromycotina</taxon>
        <taxon>Mucoromycetes</taxon>
        <taxon>Mucorales</taxon>
        <taxon>Mucorineae</taxon>
        <taxon>Mucoraceae</taxon>
        <taxon>Apophysomyces</taxon>
    </lineage>
</organism>
<dbReference type="PANTHER" id="PTHR10984">
    <property type="entry name" value="ENDOPLASMIC RETICULUM-GOLGI INTERMEDIATE COMPARTMENT PROTEIN"/>
    <property type="match status" value="1"/>
</dbReference>
<dbReference type="InterPro" id="IPR045888">
    <property type="entry name" value="Erv"/>
</dbReference>
<dbReference type="PANTHER" id="PTHR10984:SF25">
    <property type="entry name" value="ENDOPLASMIC RETICULUM-GOLGI INTERMEDIATE COMPARTMENT PROTEIN 3"/>
    <property type="match status" value="1"/>
</dbReference>
<dbReference type="GO" id="GO:0000139">
    <property type="term" value="C:Golgi membrane"/>
    <property type="evidence" value="ECO:0007669"/>
    <property type="project" value="TreeGrafter"/>
</dbReference>
<dbReference type="GO" id="GO:0006890">
    <property type="term" value="P:retrograde vesicle-mediated transport, Golgi to endoplasmic reticulum"/>
    <property type="evidence" value="ECO:0007669"/>
    <property type="project" value="TreeGrafter"/>
</dbReference>
<dbReference type="Proteomes" id="UP000605846">
    <property type="component" value="Unassembled WGS sequence"/>
</dbReference>
<evidence type="ECO:0000256" key="1">
    <source>
        <dbReference type="ARBA" id="ARBA00005648"/>
    </source>
</evidence>
<dbReference type="Pfam" id="PF07970">
    <property type="entry name" value="COPIIcoated_ERV"/>
    <property type="match status" value="1"/>
</dbReference>
<reference evidence="3" key="1">
    <citation type="submission" date="2020-01" db="EMBL/GenBank/DDBJ databases">
        <title>Genome Sequencing of Three Apophysomyces-Like Fungal Strains Confirms a Novel Fungal Genus in the Mucoromycota with divergent Burkholderia-like Endosymbiotic Bacteria.</title>
        <authorList>
            <person name="Stajich J.E."/>
            <person name="Macias A.M."/>
            <person name="Carter-House D."/>
            <person name="Lovett B."/>
            <person name="Kasson L.R."/>
            <person name="Berry K."/>
            <person name="Grigoriev I."/>
            <person name="Chang Y."/>
            <person name="Spatafora J."/>
            <person name="Kasson M.T."/>
        </authorList>
    </citation>
    <scope>NUCLEOTIDE SEQUENCE</scope>
    <source>
        <strain evidence="3">NRRL A-21654</strain>
    </source>
</reference>
<comment type="similarity">
    <text evidence="1">Belongs to the ERGIC family.</text>
</comment>
<feature type="domain" description="Endoplasmic reticulum vesicle transporter C-terminal" evidence="2">
    <location>
        <begin position="74"/>
        <end position="261"/>
    </location>
</feature>
<name>A0A8H7BIH4_9FUNG</name>
<dbReference type="GO" id="GO:0030134">
    <property type="term" value="C:COPII-coated ER to Golgi transport vesicle"/>
    <property type="evidence" value="ECO:0007669"/>
    <property type="project" value="TreeGrafter"/>
</dbReference>
<evidence type="ECO:0000259" key="2">
    <source>
        <dbReference type="Pfam" id="PF07970"/>
    </source>
</evidence>